<name>U1GSC1_ENDPU</name>
<accession>U1GSC1</accession>
<keyword evidence="2" id="KW-1185">Reference proteome</keyword>
<reference evidence="2" key="1">
    <citation type="journal article" date="2014" name="BMC Genomics">
        <title>Genome characteristics reveal the impact of lichenization on lichen-forming fungus Endocarpon pusillum Hedwig (Verrucariales, Ascomycota).</title>
        <authorList>
            <person name="Wang Y.-Y."/>
            <person name="Liu B."/>
            <person name="Zhang X.-Y."/>
            <person name="Zhou Q.-M."/>
            <person name="Zhang T."/>
            <person name="Li H."/>
            <person name="Yu Y.-F."/>
            <person name="Zhang X.-L."/>
            <person name="Hao X.-Y."/>
            <person name="Wang M."/>
            <person name="Wang L."/>
            <person name="Wei J.-C."/>
        </authorList>
    </citation>
    <scope>NUCLEOTIDE SEQUENCE [LARGE SCALE GENOMIC DNA]</scope>
    <source>
        <strain evidence="2">Z07020 / HMAS-L-300199</strain>
    </source>
</reference>
<dbReference type="Proteomes" id="UP000019373">
    <property type="component" value="Unassembled WGS sequence"/>
</dbReference>
<dbReference type="GeneID" id="19235130"/>
<organism evidence="1 2">
    <name type="scientific">Endocarpon pusillum (strain Z07020 / HMAS-L-300199)</name>
    <name type="common">Lichen-forming fungus</name>
    <dbReference type="NCBI Taxonomy" id="1263415"/>
    <lineage>
        <taxon>Eukaryota</taxon>
        <taxon>Fungi</taxon>
        <taxon>Dikarya</taxon>
        <taxon>Ascomycota</taxon>
        <taxon>Pezizomycotina</taxon>
        <taxon>Eurotiomycetes</taxon>
        <taxon>Chaetothyriomycetidae</taxon>
        <taxon>Verrucariales</taxon>
        <taxon>Verrucariaceae</taxon>
        <taxon>Endocarpon</taxon>
    </lineage>
</organism>
<gene>
    <name evidence="1" type="ORF">EPUS_00065</name>
</gene>
<dbReference type="RefSeq" id="XP_007787285.1">
    <property type="nucleotide sequence ID" value="XM_007789095.1"/>
</dbReference>
<sequence length="428" mass="47959">MEEDEVPKLMSFAFVHVEETARQRDLRESYNWKITPGGWLRMDKKPPSTPPKNLPPLEFAGQCFDEDENVWTSCFEIEKDGSIASNDTSFHKVRSAAGNVELDLDKALGLVADASKAAGVIFIYCENQTTRLSGFFITDRFFLTCAHFEVTAIVEELIKKSGSKRTQIRTDTKLLGNGTSAHLVFRDEVRDFAIFCLDEDQQPHTSHFDLDRNFPGIDRLDFRTELASRGAFTIGYNSNHNFEDFPYARKQVINNLTPEKKARAENTPTTPVYFHQVFLPDRKSLSIGRLDSDPPSKGETKWKHRITGWYGMSGAMIACLDKSSTLDAKVQVLGLFSRGSGGNNNQMVMLTTEILRDIRDVIRSHTSNTALESVDNKSAKTASSLALVLEPLKSLVSEEVKKFSANDVAKGICEFPDGTIPIDQIQEL</sequence>
<dbReference type="InterPro" id="IPR009003">
    <property type="entry name" value="Peptidase_S1_PA"/>
</dbReference>
<dbReference type="EMBL" id="KE720815">
    <property type="protein sequence ID" value="ERF75273.1"/>
    <property type="molecule type" value="Genomic_DNA"/>
</dbReference>
<dbReference type="SUPFAM" id="SSF50494">
    <property type="entry name" value="Trypsin-like serine proteases"/>
    <property type="match status" value="1"/>
</dbReference>
<proteinExistence type="predicted"/>
<dbReference type="OrthoDB" id="5428980at2759"/>
<protein>
    <submittedName>
        <fullName evidence="1">Uncharacterized protein</fullName>
    </submittedName>
</protein>
<evidence type="ECO:0000313" key="1">
    <source>
        <dbReference type="EMBL" id="ERF75273.1"/>
    </source>
</evidence>
<evidence type="ECO:0000313" key="2">
    <source>
        <dbReference type="Proteomes" id="UP000019373"/>
    </source>
</evidence>
<dbReference type="HOGENOM" id="CLU_640978_0_0_1"/>
<dbReference type="AlphaFoldDB" id="U1GSC1"/>